<dbReference type="RefSeq" id="WP_169927817.1">
    <property type="nucleotide sequence ID" value="NZ_CP012333.1"/>
</dbReference>
<dbReference type="InterPro" id="IPR058647">
    <property type="entry name" value="BSH_CzcB-like"/>
</dbReference>
<dbReference type="KEGG" id="llu:AKJ09_05343"/>
<feature type="domain" description="CzcB-like barrel-sandwich hybrid" evidence="5">
    <location>
        <begin position="78"/>
        <end position="216"/>
    </location>
</feature>
<dbReference type="Gene3D" id="2.40.420.20">
    <property type="match status" value="1"/>
</dbReference>
<feature type="domain" description="CzcB-like C-terminal circularly permuted SH3-like" evidence="6">
    <location>
        <begin position="304"/>
        <end position="364"/>
    </location>
</feature>
<dbReference type="AlphaFoldDB" id="A0A0K1PZV3"/>
<dbReference type="GO" id="GO:0060003">
    <property type="term" value="P:copper ion export"/>
    <property type="evidence" value="ECO:0007669"/>
    <property type="project" value="TreeGrafter"/>
</dbReference>
<evidence type="ECO:0000259" key="4">
    <source>
        <dbReference type="Pfam" id="PF25954"/>
    </source>
</evidence>
<name>A0A0K1PZV3_9BACT</name>
<sequence length="369" mass="39222">MGAAAVVLVGTLARSRRGHGASAESSTRDVPRLDGTSVVFSNAFKERAGLAFTKVESVPFKPAVRVVGTVAFNPTYVAAIGTRLRGTVRRTYKYEGDRVTAGEPLAEVESADLAEAQSTAIQAEASLRTAEVQAKREKDLLEKSLTTAREAEVAATDLANQNANYKAAQQRVRAFGGNGTFGTFVMRSPIAGHVIERALSPGQSVDGSIVGYRVADLDHLWIELSVFERDLGLVHLDDDVEVSPLAEPGVKIIGKVAHVGEIIDPTTRSTAVRVTVDHPKYHLRQGQSVHATVTTGTASRHALLVPHASVVHVDGRPTVFVAESDTRVKPTTVKLGGSDGASYEILDGIVAGQRVANAGVFALKSELFR</sequence>
<reference evidence="7 8" key="1">
    <citation type="submission" date="2015-08" db="EMBL/GenBank/DDBJ databases">
        <authorList>
            <person name="Babu N.S."/>
            <person name="Beckwith C.J."/>
            <person name="Beseler K.G."/>
            <person name="Brison A."/>
            <person name="Carone J.V."/>
            <person name="Caskin T.P."/>
            <person name="Diamond M."/>
            <person name="Durham M.E."/>
            <person name="Foxe J.M."/>
            <person name="Go M."/>
            <person name="Henderson B.A."/>
            <person name="Jones I.B."/>
            <person name="McGettigan J.A."/>
            <person name="Micheletti S.J."/>
            <person name="Nasrallah M.E."/>
            <person name="Ortiz D."/>
            <person name="Piller C.R."/>
            <person name="Privatt S.R."/>
            <person name="Schneider S.L."/>
            <person name="Sharp S."/>
            <person name="Smith T.C."/>
            <person name="Stanton J.D."/>
            <person name="Ullery H.E."/>
            <person name="Wilson R.J."/>
            <person name="Serrano M.G."/>
            <person name="Buck G."/>
            <person name="Lee V."/>
            <person name="Wang Y."/>
            <person name="Carvalho R."/>
            <person name="Voegtly L."/>
            <person name="Shi R."/>
            <person name="Duckworth R."/>
            <person name="Johnson A."/>
            <person name="Loviza R."/>
            <person name="Walstead R."/>
            <person name="Shah Z."/>
            <person name="Kiflezghi M."/>
            <person name="Wade K."/>
            <person name="Ball S.L."/>
            <person name="Bradley K.W."/>
            <person name="Asai D.J."/>
            <person name="Bowman C.A."/>
            <person name="Russell D.A."/>
            <person name="Pope W.H."/>
            <person name="Jacobs-Sera D."/>
            <person name="Hendrix R.W."/>
            <person name="Hatfull G.F."/>
        </authorList>
    </citation>
    <scope>NUCLEOTIDE SEQUENCE [LARGE SCALE GENOMIC DNA]</scope>
    <source>
        <strain evidence="7 8">DSM 27648</strain>
    </source>
</reference>
<proteinExistence type="inferred from homology"/>
<evidence type="ECO:0000259" key="6">
    <source>
        <dbReference type="Pfam" id="PF25975"/>
    </source>
</evidence>
<dbReference type="PANTHER" id="PTHR30097">
    <property type="entry name" value="CATION EFFLUX SYSTEM PROTEIN CUSB"/>
    <property type="match status" value="1"/>
</dbReference>
<dbReference type="Gene3D" id="2.40.50.100">
    <property type="match status" value="1"/>
</dbReference>
<accession>A0A0K1PZV3</accession>
<protein>
    <submittedName>
        <fullName evidence="7">Cobalt/zinc/cadmium efflux RND transporter, membrane fusion protein, CzcB family</fullName>
    </submittedName>
</protein>
<dbReference type="SUPFAM" id="SSF111369">
    <property type="entry name" value="HlyD-like secretion proteins"/>
    <property type="match status" value="1"/>
</dbReference>
<keyword evidence="3" id="KW-0175">Coiled coil</keyword>
<dbReference type="PANTHER" id="PTHR30097:SF4">
    <property type="entry name" value="SLR6042 PROTEIN"/>
    <property type="match status" value="1"/>
</dbReference>
<evidence type="ECO:0000313" key="8">
    <source>
        <dbReference type="Proteomes" id="UP000064967"/>
    </source>
</evidence>
<dbReference type="InterPro" id="IPR051909">
    <property type="entry name" value="MFP_Cation_Efflux"/>
</dbReference>
<dbReference type="EMBL" id="CP012333">
    <property type="protein sequence ID" value="AKU98679.1"/>
    <property type="molecule type" value="Genomic_DNA"/>
</dbReference>
<keyword evidence="8" id="KW-1185">Reference proteome</keyword>
<dbReference type="GO" id="GO:0022857">
    <property type="term" value="F:transmembrane transporter activity"/>
    <property type="evidence" value="ECO:0007669"/>
    <property type="project" value="InterPro"/>
</dbReference>
<gene>
    <name evidence="7" type="ORF">AKJ09_05343</name>
</gene>
<feature type="domain" description="CusB-like beta-barrel" evidence="4">
    <location>
        <begin position="220"/>
        <end position="295"/>
    </location>
</feature>
<dbReference type="Proteomes" id="UP000064967">
    <property type="component" value="Chromosome"/>
</dbReference>
<dbReference type="Pfam" id="PF25975">
    <property type="entry name" value="CzcB_C"/>
    <property type="match status" value="1"/>
</dbReference>
<dbReference type="InterPro" id="IPR058649">
    <property type="entry name" value="CzcB_C"/>
</dbReference>
<organism evidence="7 8">
    <name type="scientific">Labilithrix luteola</name>
    <dbReference type="NCBI Taxonomy" id="1391654"/>
    <lineage>
        <taxon>Bacteria</taxon>
        <taxon>Pseudomonadati</taxon>
        <taxon>Myxococcota</taxon>
        <taxon>Polyangia</taxon>
        <taxon>Polyangiales</taxon>
        <taxon>Labilitrichaceae</taxon>
        <taxon>Labilithrix</taxon>
    </lineage>
</organism>
<dbReference type="GO" id="GO:0016020">
    <property type="term" value="C:membrane"/>
    <property type="evidence" value="ECO:0007669"/>
    <property type="project" value="InterPro"/>
</dbReference>
<evidence type="ECO:0000256" key="3">
    <source>
        <dbReference type="SAM" id="Coils"/>
    </source>
</evidence>
<dbReference type="GO" id="GO:0015679">
    <property type="term" value="P:plasma membrane copper ion transport"/>
    <property type="evidence" value="ECO:0007669"/>
    <property type="project" value="TreeGrafter"/>
</dbReference>
<evidence type="ECO:0000256" key="2">
    <source>
        <dbReference type="ARBA" id="ARBA00022448"/>
    </source>
</evidence>
<dbReference type="GO" id="GO:0030313">
    <property type="term" value="C:cell envelope"/>
    <property type="evidence" value="ECO:0007669"/>
    <property type="project" value="TreeGrafter"/>
</dbReference>
<evidence type="ECO:0000313" key="7">
    <source>
        <dbReference type="EMBL" id="AKU98679.1"/>
    </source>
</evidence>
<dbReference type="FunFam" id="2.40.30.170:FF:000010">
    <property type="entry name" value="Efflux RND transporter periplasmic adaptor subunit"/>
    <property type="match status" value="1"/>
</dbReference>
<dbReference type="InterPro" id="IPR058792">
    <property type="entry name" value="Beta-barrel_RND_2"/>
</dbReference>
<comment type="similarity">
    <text evidence="1">Belongs to the membrane fusion protein (MFP) (TC 8.A.1) family.</text>
</comment>
<feature type="coiled-coil region" evidence="3">
    <location>
        <begin position="113"/>
        <end position="171"/>
    </location>
</feature>
<dbReference type="Gene3D" id="2.40.30.170">
    <property type="match status" value="1"/>
</dbReference>
<dbReference type="Pfam" id="PF25954">
    <property type="entry name" value="Beta-barrel_RND_2"/>
    <property type="match status" value="1"/>
</dbReference>
<dbReference type="STRING" id="1391654.AKJ09_05343"/>
<evidence type="ECO:0000256" key="1">
    <source>
        <dbReference type="ARBA" id="ARBA00009477"/>
    </source>
</evidence>
<evidence type="ECO:0000259" key="5">
    <source>
        <dbReference type="Pfam" id="PF25973"/>
    </source>
</evidence>
<dbReference type="NCBIfam" id="TIGR01730">
    <property type="entry name" value="RND_mfp"/>
    <property type="match status" value="1"/>
</dbReference>
<dbReference type="InterPro" id="IPR006143">
    <property type="entry name" value="RND_pump_MFP"/>
</dbReference>
<dbReference type="Pfam" id="PF25973">
    <property type="entry name" value="BSH_CzcB"/>
    <property type="match status" value="1"/>
</dbReference>
<keyword evidence="2" id="KW-0813">Transport</keyword>